<sequence length="136" mass="14800">MFNHHRRSMRAAVIAAVGISAIGLASTSAWAKSDIYFSASPHNARVGGLIHLTGDGDDDNSTYNRFCIQQRSGHSDWRTLRCSHGAYNGGGGLNMSIRAQHRGAVQFRGALIEGSSPKDKHPKVHLVSRTFTIDVR</sequence>
<feature type="signal peptide" evidence="1">
    <location>
        <begin position="1"/>
        <end position="31"/>
    </location>
</feature>
<evidence type="ECO:0000313" key="2">
    <source>
        <dbReference type="EMBL" id="MDF2256422.1"/>
    </source>
</evidence>
<dbReference type="Proteomes" id="UP001220022">
    <property type="component" value="Unassembled WGS sequence"/>
</dbReference>
<keyword evidence="3" id="KW-1185">Reference proteome</keyword>
<name>A0ABT5YXV2_9ACTN</name>
<feature type="chain" id="PRO_5045840716" evidence="1">
    <location>
        <begin position="32"/>
        <end position="136"/>
    </location>
</feature>
<evidence type="ECO:0000256" key="1">
    <source>
        <dbReference type="SAM" id="SignalP"/>
    </source>
</evidence>
<evidence type="ECO:0000313" key="3">
    <source>
        <dbReference type="Proteomes" id="UP001220022"/>
    </source>
</evidence>
<organism evidence="2 3">
    <name type="scientific">Streptantibioticus ferralitis</name>
    <dbReference type="NCBI Taxonomy" id="236510"/>
    <lineage>
        <taxon>Bacteria</taxon>
        <taxon>Bacillati</taxon>
        <taxon>Actinomycetota</taxon>
        <taxon>Actinomycetes</taxon>
        <taxon>Kitasatosporales</taxon>
        <taxon>Streptomycetaceae</taxon>
        <taxon>Streptantibioticus</taxon>
    </lineage>
</organism>
<proteinExistence type="predicted"/>
<dbReference type="EMBL" id="JARHTQ010000006">
    <property type="protein sequence ID" value="MDF2256422.1"/>
    <property type="molecule type" value="Genomic_DNA"/>
</dbReference>
<gene>
    <name evidence="2" type="ORF">P2L57_11945</name>
</gene>
<reference evidence="2 3" key="1">
    <citation type="submission" date="2023-03" db="EMBL/GenBank/DDBJ databases">
        <title>Draft genome sequence of type strain Streptomyces ferralitis JCM 14344.</title>
        <authorList>
            <person name="Klaysubun C."/>
            <person name="Duangmal K."/>
        </authorList>
    </citation>
    <scope>NUCLEOTIDE SEQUENCE [LARGE SCALE GENOMIC DNA]</scope>
    <source>
        <strain evidence="2 3">JCM 14344</strain>
    </source>
</reference>
<protein>
    <submittedName>
        <fullName evidence="2">Uncharacterized protein</fullName>
    </submittedName>
</protein>
<keyword evidence="1" id="KW-0732">Signal</keyword>
<comment type="caution">
    <text evidence="2">The sequence shown here is derived from an EMBL/GenBank/DDBJ whole genome shotgun (WGS) entry which is preliminary data.</text>
</comment>
<dbReference type="RefSeq" id="WP_275812510.1">
    <property type="nucleotide sequence ID" value="NZ_BAAANM010000004.1"/>
</dbReference>
<accession>A0ABT5YXV2</accession>